<evidence type="ECO:0000313" key="1">
    <source>
        <dbReference type="EMBL" id="TGX98923.1"/>
    </source>
</evidence>
<protein>
    <submittedName>
        <fullName evidence="1">Uncharacterized protein</fullName>
    </submittedName>
</protein>
<evidence type="ECO:0000313" key="2">
    <source>
        <dbReference type="Proteomes" id="UP000307720"/>
    </source>
</evidence>
<proteinExistence type="predicted"/>
<comment type="caution">
    <text evidence="1">The sequence shown here is derived from an EMBL/GenBank/DDBJ whole genome shotgun (WGS) entry which is preliminary data.</text>
</comment>
<gene>
    <name evidence="1" type="ORF">E5357_07395</name>
</gene>
<dbReference type="EMBL" id="SRZB01000012">
    <property type="protein sequence ID" value="TGX98923.1"/>
    <property type="molecule type" value="Genomic_DNA"/>
</dbReference>
<name>A0AC61QZL8_9FIRM</name>
<accession>A0AC61QZL8</accession>
<reference evidence="1" key="1">
    <citation type="submission" date="2019-04" db="EMBL/GenBank/DDBJ databases">
        <title>Microbes associate with the intestines of laboratory mice.</title>
        <authorList>
            <person name="Navarre W."/>
            <person name="Wong E."/>
            <person name="Huang K."/>
            <person name="Tropini C."/>
            <person name="Ng K."/>
            <person name="Yu B."/>
        </authorList>
    </citation>
    <scope>NUCLEOTIDE SEQUENCE</scope>
    <source>
        <strain evidence="1">NM72_1-8</strain>
    </source>
</reference>
<keyword evidence="2" id="KW-1185">Reference proteome</keyword>
<dbReference type="Proteomes" id="UP000307720">
    <property type="component" value="Unassembled WGS sequence"/>
</dbReference>
<organism evidence="1 2">
    <name type="scientific">Hominisplanchenecus murintestinalis</name>
    <dbReference type="NCBI Taxonomy" id="2941517"/>
    <lineage>
        <taxon>Bacteria</taxon>
        <taxon>Bacillati</taxon>
        <taxon>Bacillota</taxon>
        <taxon>Clostridia</taxon>
        <taxon>Lachnospirales</taxon>
        <taxon>Lachnospiraceae</taxon>
        <taxon>Hominisplanchenecus</taxon>
    </lineage>
</organism>
<sequence>MWGSLSNKGGINGTPRVTSKDVQLNIWETGSYANPTDMYNAGFDLINTLYTNYIVPGNTAGEGSYGDYRSLGAIYRNWRPNVISNFTAKAGDDQMLGGCYALWHDNIDTRANGNSEYDSFVRFLQPLPAYSAKLWGEASKEYDAFAELADKTGTAPGTKIISEVDSIGKEAAKYTFDESMEQDASGNGYDLTEMKNVEQVSSDTGKALQLKGGESYAESPLDVFGSGASLTMKVKMDADAEGEQILCESKDAFGTYGTYAIKAVQKNTGKVGFSREGYDYSFNYTLPKGKWMELMFCGGNNTAELYVNGELVDNNPDMYFENHPDRELTAALPSNIKKVVTLMIPFGRVGSTTKSFKGQIDSVTVGKELEINDERGLIPQNEMEASACSEANQSGNEGPARFVLDGNPDTFWHSNWSNDLSLSDEDHHKVSLTFKDGNPRTVAKLTYLPRQDRNNGRILQYRVLVEKADGTTVTVADGEWADNASRKTAVFDPVEAGKVTLKIDESIGDNVGVHGTIAELNLYEQTEVFNGEKLQEELNKYADFKEGEYTDISWKAFMDVRETVLAVINKPDSTEEECLYACEKLQQAVEKLTVKPIENKLSDAVKEAEQADAGDYTSEGFAEYQAEAENLKNILSNPNATEEQKIEAWNSLQTKKAELVNISEIKKAVAEEADVSGCTYASAETYKKALADAKNILAKPNATKTEIDTALAALRRAEEELAPKTVDDTEMIKAVKDAENQLKDTSGYTEESVEALKKALSEALSVLRNPAAAQPEIDKALKKLRETKLVKETSGGTVQPNPQPTPPGSQPTPSPEPQPKVPAKDTVAVSKDKVLEFKVTKSDAKDGTVTVSKLRNKNAKRVKIPATVVIDGYTFKVTAIQGKVFQKCKKLASVELGSNVASIGSNAFFGSKKLKTVILKGTKVPKLSGKKVFKGTAVKCKVTVPKKMSKKQFKALKTKFRKAGMSKKVVYKQK</sequence>